<name>A0A8J3N8F1_9CHLR</name>
<organism evidence="2 3">
    <name type="scientific">Reticulibacter mediterranei</name>
    <dbReference type="NCBI Taxonomy" id="2778369"/>
    <lineage>
        <taxon>Bacteria</taxon>
        <taxon>Bacillati</taxon>
        <taxon>Chloroflexota</taxon>
        <taxon>Ktedonobacteria</taxon>
        <taxon>Ktedonobacterales</taxon>
        <taxon>Reticulibacteraceae</taxon>
        <taxon>Reticulibacter</taxon>
    </lineage>
</organism>
<keyword evidence="1" id="KW-0732">Signal</keyword>
<keyword evidence="3" id="KW-1185">Reference proteome</keyword>
<comment type="caution">
    <text evidence="2">The sequence shown here is derived from an EMBL/GenBank/DDBJ whole genome shotgun (WGS) entry which is preliminary data.</text>
</comment>
<proteinExistence type="predicted"/>
<reference evidence="2" key="1">
    <citation type="submission" date="2020-10" db="EMBL/GenBank/DDBJ databases">
        <title>Taxonomic study of unclassified bacteria belonging to the class Ktedonobacteria.</title>
        <authorList>
            <person name="Yabe S."/>
            <person name="Wang C.M."/>
            <person name="Zheng Y."/>
            <person name="Sakai Y."/>
            <person name="Cavaletti L."/>
            <person name="Monciardini P."/>
            <person name="Donadio S."/>
        </authorList>
    </citation>
    <scope>NUCLEOTIDE SEQUENCE</scope>
    <source>
        <strain evidence="2">ID150040</strain>
    </source>
</reference>
<evidence type="ECO:0000313" key="2">
    <source>
        <dbReference type="EMBL" id="GHO99460.1"/>
    </source>
</evidence>
<feature type="chain" id="PRO_5035176937" description="Secreted protein" evidence="1">
    <location>
        <begin position="33"/>
        <end position="153"/>
    </location>
</feature>
<dbReference type="InterPro" id="IPR015791">
    <property type="entry name" value="Antimic/Inh_G_crystallin-like"/>
</dbReference>
<dbReference type="AlphaFoldDB" id="A0A8J3N8F1"/>
<dbReference type="EMBL" id="BNJK01000002">
    <property type="protein sequence ID" value="GHO99460.1"/>
    <property type="molecule type" value="Genomic_DNA"/>
</dbReference>
<evidence type="ECO:0000313" key="3">
    <source>
        <dbReference type="Proteomes" id="UP000597444"/>
    </source>
</evidence>
<accession>A0A8J3N8F1</accession>
<dbReference type="RefSeq" id="WP_220210102.1">
    <property type="nucleotide sequence ID" value="NZ_BNJK01000002.1"/>
</dbReference>
<gene>
    <name evidence="2" type="ORF">KSF_095080</name>
</gene>
<protein>
    <recommendedName>
        <fullName evidence="4">Secreted protein</fullName>
    </recommendedName>
</protein>
<dbReference type="Gene3D" id="2.60.20.30">
    <property type="match status" value="1"/>
</dbReference>
<dbReference type="Proteomes" id="UP000597444">
    <property type="component" value="Unassembled WGS sequence"/>
</dbReference>
<sequence length="153" mass="16640">MRTLITRIIVLCLFLITLAVVIGGVHTSSAYAATTAHAKSSSGDTGNTRPVDCADNGTSFQVWRVDGNTACYAEVGHLNVRFVGVTRICSGNNVGEIRFYDPLADLPPDVDEPRWSFSKNQCISHFSYNDPTYGLFDFNNPVTITSIDITDAS</sequence>
<evidence type="ECO:0008006" key="4">
    <source>
        <dbReference type="Google" id="ProtNLM"/>
    </source>
</evidence>
<feature type="signal peptide" evidence="1">
    <location>
        <begin position="1"/>
        <end position="32"/>
    </location>
</feature>
<evidence type="ECO:0000256" key="1">
    <source>
        <dbReference type="SAM" id="SignalP"/>
    </source>
</evidence>